<dbReference type="SUPFAM" id="SSF52518">
    <property type="entry name" value="Thiamin diphosphate-binding fold (THDP-binding)"/>
    <property type="match status" value="2"/>
</dbReference>
<proteinExistence type="predicted"/>
<reference evidence="6 7" key="1">
    <citation type="journal article" date="2016" name="Nat. Commun.">
        <title>Thousands of microbial genomes shed light on interconnected biogeochemical processes in an aquifer system.</title>
        <authorList>
            <person name="Anantharaman K."/>
            <person name="Brown C.T."/>
            <person name="Hug L.A."/>
            <person name="Sharon I."/>
            <person name="Castelle C.J."/>
            <person name="Probst A.J."/>
            <person name="Thomas B.C."/>
            <person name="Singh A."/>
            <person name="Wilkins M.J."/>
            <person name="Karaoz U."/>
            <person name="Brodie E.L."/>
            <person name="Williams K.H."/>
            <person name="Hubbard S.S."/>
            <person name="Banfield J.F."/>
        </authorList>
    </citation>
    <scope>NUCLEOTIDE SEQUENCE [LARGE SCALE GENOMIC DNA]</scope>
</reference>
<evidence type="ECO:0000256" key="1">
    <source>
        <dbReference type="ARBA" id="ARBA00022793"/>
    </source>
</evidence>
<organism evidence="6 7">
    <name type="scientific">Candidatus Roizmanbacteria bacterium RIFCSPLOWO2_01_FULL_38_12</name>
    <dbReference type="NCBI Taxonomy" id="1802061"/>
    <lineage>
        <taxon>Bacteria</taxon>
        <taxon>Candidatus Roizmaniibacteriota</taxon>
    </lineage>
</organism>
<evidence type="ECO:0000259" key="5">
    <source>
        <dbReference type="Pfam" id="PF02776"/>
    </source>
</evidence>
<dbReference type="InterPro" id="IPR017684">
    <property type="entry name" value="Phosphono-pyrv_decarboxylase"/>
</dbReference>
<evidence type="ECO:0000256" key="2">
    <source>
        <dbReference type="ARBA" id="ARBA00023052"/>
    </source>
</evidence>
<dbReference type="CDD" id="cd07035">
    <property type="entry name" value="TPP_PYR_POX_like"/>
    <property type="match status" value="1"/>
</dbReference>
<dbReference type="NCBIfam" id="TIGR03297">
    <property type="entry name" value="Ppyr-DeCO2ase"/>
    <property type="match status" value="1"/>
</dbReference>
<evidence type="ECO:0000256" key="3">
    <source>
        <dbReference type="ARBA" id="ARBA00023239"/>
    </source>
</evidence>
<keyword evidence="3" id="KW-0456">Lyase</keyword>
<dbReference type="GO" id="GO:0030976">
    <property type="term" value="F:thiamine pyrophosphate binding"/>
    <property type="evidence" value="ECO:0007669"/>
    <property type="project" value="InterPro"/>
</dbReference>
<dbReference type="InterPro" id="IPR012001">
    <property type="entry name" value="Thiamin_PyroP_enz_TPP-bd_dom"/>
</dbReference>
<dbReference type="Pfam" id="PF02776">
    <property type="entry name" value="TPP_enzyme_N"/>
    <property type="match status" value="1"/>
</dbReference>
<dbReference type="Gene3D" id="3.40.50.970">
    <property type="match status" value="2"/>
</dbReference>
<feature type="domain" description="Thiamine pyrophosphate enzyme TPP-binding" evidence="4">
    <location>
        <begin position="217"/>
        <end position="296"/>
    </location>
</feature>
<evidence type="ECO:0000313" key="7">
    <source>
        <dbReference type="Proteomes" id="UP000177141"/>
    </source>
</evidence>
<keyword evidence="1" id="KW-0210">Decarboxylase</keyword>
<keyword evidence="2" id="KW-0786">Thiamine pyrophosphate</keyword>
<dbReference type="STRING" id="1802061.A3A93_03315"/>
<feature type="domain" description="Thiamine pyrophosphate enzyme N-terminal TPP-binding" evidence="5">
    <location>
        <begin position="4"/>
        <end position="115"/>
    </location>
</feature>
<dbReference type="Pfam" id="PF02775">
    <property type="entry name" value="TPP_enzyme_C"/>
    <property type="match status" value="1"/>
</dbReference>
<name>A0A1F7IST1_9BACT</name>
<dbReference type="Proteomes" id="UP000177141">
    <property type="component" value="Unassembled WGS sequence"/>
</dbReference>
<dbReference type="PANTHER" id="PTHR42818:SF1">
    <property type="entry name" value="SULFOPYRUVATE DECARBOXYLASE"/>
    <property type="match status" value="1"/>
</dbReference>
<sequence>MGPEQFALILKKLDFKFITGVPCSFLKPFLSDITDKKDIEHIFATNEGEAVAIATGYYLATGNIPLVYMQNSGLGNAINALTSLCAQLVYSIPLVIFLTWRGKPGVKDEPQHALMGQIMIELLETLRIPYEFASDKPYEMKMKLSALKDEAMSHKHPTVMIFSSSLFNDISKKTEKNILFPMSREDVLEAILKLTQNNPIVSTTGKTSRELFELREKHNMSHKYDFLAVGSMGHTASIGLGIALNTAKDVFIIDGDGSILMKMGILATIGHYKPRNLIHIIVDNESYESTGAQPSVSNRISWKPILEGSGYKSILLVMKKEELECLDFSVLKKPCAVVIKVHPGSRKDLGRPTATPIENKKQFMKYLKEKK</sequence>
<dbReference type="GO" id="GO:0032923">
    <property type="term" value="P:organic phosphonate biosynthetic process"/>
    <property type="evidence" value="ECO:0007669"/>
    <property type="project" value="InterPro"/>
</dbReference>
<dbReference type="AlphaFoldDB" id="A0A1F7IST1"/>
<dbReference type="EMBL" id="MGAL01000043">
    <property type="protein sequence ID" value="OGK46376.1"/>
    <property type="molecule type" value="Genomic_DNA"/>
</dbReference>
<dbReference type="InterPro" id="IPR051818">
    <property type="entry name" value="TPP_dependent_decarboxylase"/>
</dbReference>
<accession>A0A1F7IST1</accession>
<protein>
    <submittedName>
        <fullName evidence="6">Phosphonopyruvate decarboxylase</fullName>
    </submittedName>
</protein>
<dbReference type="PANTHER" id="PTHR42818">
    <property type="entry name" value="SULFOPYRUVATE DECARBOXYLASE SUBUNIT ALPHA"/>
    <property type="match status" value="1"/>
</dbReference>
<dbReference type="InterPro" id="IPR011766">
    <property type="entry name" value="TPP_enzyme_TPP-bd"/>
</dbReference>
<evidence type="ECO:0000259" key="4">
    <source>
        <dbReference type="Pfam" id="PF02775"/>
    </source>
</evidence>
<dbReference type="GO" id="GO:0033980">
    <property type="term" value="F:phosphonopyruvate decarboxylase activity"/>
    <property type="evidence" value="ECO:0007669"/>
    <property type="project" value="InterPro"/>
</dbReference>
<comment type="caution">
    <text evidence="6">The sequence shown here is derived from an EMBL/GenBank/DDBJ whole genome shotgun (WGS) entry which is preliminary data.</text>
</comment>
<dbReference type="InterPro" id="IPR029061">
    <property type="entry name" value="THDP-binding"/>
</dbReference>
<evidence type="ECO:0000313" key="6">
    <source>
        <dbReference type="EMBL" id="OGK46376.1"/>
    </source>
</evidence>
<gene>
    <name evidence="6" type="ORF">A3A93_03315</name>
</gene>
<keyword evidence="6" id="KW-0670">Pyruvate</keyword>